<dbReference type="GO" id="GO:0009279">
    <property type="term" value="C:cell outer membrane"/>
    <property type="evidence" value="ECO:0007669"/>
    <property type="project" value="UniProtKB-SubCell"/>
</dbReference>
<protein>
    <submittedName>
        <fullName evidence="8">Starch-binding associating with outer membrane</fullName>
    </submittedName>
</protein>
<dbReference type="SUPFAM" id="SSF48452">
    <property type="entry name" value="TPR-like"/>
    <property type="match status" value="1"/>
</dbReference>
<evidence type="ECO:0000256" key="1">
    <source>
        <dbReference type="ARBA" id="ARBA00004442"/>
    </source>
</evidence>
<dbReference type="InterPro" id="IPR012944">
    <property type="entry name" value="SusD_RagB_dom"/>
</dbReference>
<reference evidence="8 9" key="1">
    <citation type="submission" date="2016-10" db="EMBL/GenBank/DDBJ databases">
        <authorList>
            <person name="de Groot N.N."/>
        </authorList>
    </citation>
    <scope>NUCLEOTIDE SEQUENCE [LARGE SCALE GENOMIC DNA]</scope>
    <source>
        <strain evidence="8 9">DSM 21668</strain>
    </source>
</reference>
<dbReference type="PROSITE" id="PS51257">
    <property type="entry name" value="PROKAR_LIPOPROTEIN"/>
    <property type="match status" value="1"/>
</dbReference>
<dbReference type="InterPro" id="IPR011990">
    <property type="entry name" value="TPR-like_helical_dom_sf"/>
</dbReference>
<feature type="domain" description="RagB/SusD" evidence="6">
    <location>
        <begin position="300"/>
        <end position="583"/>
    </location>
</feature>
<accession>A0A1G9NIX5</accession>
<dbReference type="EMBL" id="FNGS01000003">
    <property type="protein sequence ID" value="SDL86556.1"/>
    <property type="molecule type" value="Genomic_DNA"/>
</dbReference>
<feature type="domain" description="SusD-like N-terminal" evidence="7">
    <location>
        <begin position="22"/>
        <end position="220"/>
    </location>
</feature>
<gene>
    <name evidence="8" type="ORF">SAMN04488090_2033</name>
</gene>
<evidence type="ECO:0000256" key="3">
    <source>
        <dbReference type="ARBA" id="ARBA00022729"/>
    </source>
</evidence>
<keyword evidence="9" id="KW-1185">Reference proteome</keyword>
<name>A0A1G9NIX5_9BACT</name>
<sequence length="583" mass="66867">MKKTVLQLLLVAVTTVITSCEKYLDKQPDELLSLQVTFSNRQYTENFLYGIYNYIPSYNFWTGEPFNGIADDIDITWNRGNYPTYAMNLGNWGPTYFVVNDNWKNFYKAFRQVSIFLANVDKAPIPAANKTLYKAEAKYLRAYFYLWLFRAYGPVPLVKDVISFDDPTFNIPRNTFDECVDYILKDLDEAYKDLPVKHENIWAGKPTKGACLAMKARLLLWAASPLVNGNPDLKDLKNKDGKALFPQTYDANRWKLAADAAKAVIDMGVYNIYTVKDSKGDIDPFASYKGIYTSQYNNDEVIWGRNLDGGSSLDIDRHCMLRSKGGWNGIAVTQKIVDEFEMANGKSIKDAESGYVENGFSAADTKYTTKGTWNMYVGREPRFYVTVNYSGASWWDGQKAEFFYKGKDGKEIGRDDHSRTGYLLRKFIDPVSDPIANRNRAKLFPYIRISDIYLMYAEAMNEVSGPSAEILTYVNKVRERAGVPALKAGLSKEELRNRIIHERAVELAGEQTRYFDLRRWKMGDEMGGSFYGMAVDLGANATDEKFFKRTEFEKRVFEKKHYFWPVPQGEIDKNQELIQNPGW</sequence>
<dbReference type="InterPro" id="IPR033985">
    <property type="entry name" value="SusD-like_N"/>
</dbReference>
<dbReference type="STRING" id="563176.SAMN04488090_2033"/>
<evidence type="ECO:0000256" key="2">
    <source>
        <dbReference type="ARBA" id="ARBA00006275"/>
    </source>
</evidence>
<dbReference type="CDD" id="cd08977">
    <property type="entry name" value="SusD"/>
    <property type="match status" value="1"/>
</dbReference>
<dbReference type="Pfam" id="PF14322">
    <property type="entry name" value="SusD-like_3"/>
    <property type="match status" value="1"/>
</dbReference>
<keyword evidence="5" id="KW-0998">Cell outer membrane</keyword>
<evidence type="ECO:0000313" key="8">
    <source>
        <dbReference type="EMBL" id="SDL86556.1"/>
    </source>
</evidence>
<dbReference type="AlphaFoldDB" id="A0A1G9NIX5"/>
<dbReference type="Gene3D" id="1.25.40.390">
    <property type="match status" value="1"/>
</dbReference>
<comment type="similarity">
    <text evidence="2">Belongs to the SusD family.</text>
</comment>
<evidence type="ECO:0000313" key="9">
    <source>
        <dbReference type="Proteomes" id="UP000198901"/>
    </source>
</evidence>
<evidence type="ECO:0000259" key="7">
    <source>
        <dbReference type="Pfam" id="PF14322"/>
    </source>
</evidence>
<proteinExistence type="inferred from homology"/>
<evidence type="ECO:0000256" key="5">
    <source>
        <dbReference type="ARBA" id="ARBA00023237"/>
    </source>
</evidence>
<dbReference type="Proteomes" id="UP000198901">
    <property type="component" value="Unassembled WGS sequence"/>
</dbReference>
<keyword evidence="4" id="KW-0472">Membrane</keyword>
<keyword evidence="3" id="KW-0732">Signal</keyword>
<organism evidence="8 9">
    <name type="scientific">Siphonobacter aquaeclarae</name>
    <dbReference type="NCBI Taxonomy" id="563176"/>
    <lineage>
        <taxon>Bacteria</taxon>
        <taxon>Pseudomonadati</taxon>
        <taxon>Bacteroidota</taxon>
        <taxon>Cytophagia</taxon>
        <taxon>Cytophagales</taxon>
        <taxon>Cytophagaceae</taxon>
        <taxon>Siphonobacter</taxon>
    </lineage>
</organism>
<evidence type="ECO:0000256" key="4">
    <source>
        <dbReference type="ARBA" id="ARBA00023136"/>
    </source>
</evidence>
<dbReference type="RefSeq" id="WP_093201198.1">
    <property type="nucleotide sequence ID" value="NZ_FNGS01000003.1"/>
</dbReference>
<dbReference type="Pfam" id="PF07980">
    <property type="entry name" value="SusD_RagB"/>
    <property type="match status" value="1"/>
</dbReference>
<comment type="subcellular location">
    <subcellularLocation>
        <location evidence="1">Cell outer membrane</location>
    </subcellularLocation>
</comment>
<evidence type="ECO:0000259" key="6">
    <source>
        <dbReference type="Pfam" id="PF07980"/>
    </source>
</evidence>
<dbReference type="OrthoDB" id="621018at2"/>